<dbReference type="Pfam" id="PF00814">
    <property type="entry name" value="TsaD"/>
    <property type="match status" value="1"/>
</dbReference>
<dbReference type="RefSeq" id="WP_012934370.1">
    <property type="nucleotide sequence ID" value="NC_013739.1"/>
</dbReference>
<keyword evidence="2 8" id="KW-0808">Transferase</keyword>
<dbReference type="NCBIfam" id="TIGR00329">
    <property type="entry name" value="gcp_kae1"/>
    <property type="match status" value="1"/>
</dbReference>
<dbReference type="Gene3D" id="3.30.420.40">
    <property type="match status" value="2"/>
</dbReference>
<dbReference type="EC" id="2.3.1.234" evidence="8"/>
<feature type="binding site" evidence="8">
    <location>
        <position position="110"/>
    </location>
    <ligand>
        <name>Fe cation</name>
        <dbReference type="ChEBI" id="CHEBI:24875"/>
    </ligand>
</feature>
<keyword evidence="11" id="KW-1185">Reference proteome</keyword>
<dbReference type="GO" id="GO:0002949">
    <property type="term" value="P:tRNA threonylcarbamoyladenosine modification"/>
    <property type="evidence" value="ECO:0007669"/>
    <property type="project" value="UniProtKB-UniRule"/>
</dbReference>
<dbReference type="PRINTS" id="PR00789">
    <property type="entry name" value="OSIALOPTASE"/>
</dbReference>
<keyword evidence="10" id="KW-0378">Hydrolase</keyword>
<organism evidence="10 11">
    <name type="scientific">Conexibacter woesei (strain DSM 14684 / CCUG 47730 / CIP 108061 / JCM 11494 / NBRC 100937 / ID131577)</name>
    <dbReference type="NCBI Taxonomy" id="469383"/>
    <lineage>
        <taxon>Bacteria</taxon>
        <taxon>Bacillati</taxon>
        <taxon>Actinomycetota</taxon>
        <taxon>Thermoleophilia</taxon>
        <taxon>Solirubrobacterales</taxon>
        <taxon>Conexibacteraceae</taxon>
        <taxon>Conexibacter</taxon>
    </lineage>
</organism>
<sequence>MSILAIETSCDDTCAAVVSRDGEVLANVISSQGVHDRYGGVVPEIASRHHLELTGAVVDDALQQAGTTLAQLDAVAVTQGPGLVGALLVGVATAKSLAAAHGLPLIPVDHLHGHVAASFLQPGPIEPPFLILIASGGHTLLAHVKDHGPNWEVLGSTRDDAAGEAFDKGARLLGLGYPGGPALQKLAEEGDATAFRFPVAAQVPGLDFSFSGLKTALLYKVRELGEEEAARRRADLAASFQRAIVETLARRVERAREQTGIERLAIGGGVAANGPLRERMRALAPDLHVPPRELCTDNAAMIASAARFLDPLPYPSYLRLDAYATGERGL</sequence>
<dbReference type="AlphaFoldDB" id="D3FBQ4"/>
<dbReference type="HAMAP" id="MF_01445">
    <property type="entry name" value="TsaD"/>
    <property type="match status" value="1"/>
</dbReference>
<evidence type="ECO:0000259" key="9">
    <source>
        <dbReference type="Pfam" id="PF00814"/>
    </source>
</evidence>
<dbReference type="PANTHER" id="PTHR11735:SF6">
    <property type="entry name" value="TRNA N6-ADENOSINE THREONYLCARBAMOYLTRANSFERASE, MITOCHONDRIAL"/>
    <property type="match status" value="1"/>
</dbReference>
<dbReference type="GO" id="GO:0008233">
    <property type="term" value="F:peptidase activity"/>
    <property type="evidence" value="ECO:0007669"/>
    <property type="project" value="UniProtKB-KW"/>
</dbReference>
<evidence type="ECO:0000256" key="3">
    <source>
        <dbReference type="ARBA" id="ARBA00022694"/>
    </source>
</evidence>
<dbReference type="EMBL" id="CP001854">
    <property type="protein sequence ID" value="ADB51319.1"/>
    <property type="molecule type" value="Genomic_DNA"/>
</dbReference>
<keyword evidence="10" id="KW-0645">Protease</keyword>
<dbReference type="GO" id="GO:0005506">
    <property type="term" value="F:iron ion binding"/>
    <property type="evidence" value="ECO:0007669"/>
    <property type="project" value="UniProtKB-UniRule"/>
</dbReference>
<dbReference type="FunFam" id="3.30.420.40:FF:000040">
    <property type="entry name" value="tRNA N6-adenosine threonylcarbamoyltransferase"/>
    <property type="match status" value="1"/>
</dbReference>
<evidence type="ECO:0000256" key="2">
    <source>
        <dbReference type="ARBA" id="ARBA00022679"/>
    </source>
</evidence>
<evidence type="ECO:0000256" key="4">
    <source>
        <dbReference type="ARBA" id="ARBA00022723"/>
    </source>
</evidence>
<evidence type="ECO:0000313" key="10">
    <source>
        <dbReference type="EMBL" id="ADB51319.1"/>
    </source>
</evidence>
<evidence type="ECO:0000256" key="5">
    <source>
        <dbReference type="ARBA" id="ARBA00023004"/>
    </source>
</evidence>
<keyword evidence="6 8" id="KW-0012">Acyltransferase</keyword>
<protein>
    <recommendedName>
        <fullName evidence="8">tRNA N6-adenosine threonylcarbamoyltransferase</fullName>
        <ecNumber evidence="8">2.3.1.234</ecNumber>
    </recommendedName>
    <alternativeName>
        <fullName evidence="8">N6-L-threonylcarbamoyladenine synthase</fullName>
        <shortName evidence="8">t(6)A synthase</shortName>
    </alternativeName>
    <alternativeName>
        <fullName evidence="8">t(6)A37 threonylcarbamoyladenosine biosynthesis protein TsaD</fullName>
    </alternativeName>
    <alternativeName>
        <fullName evidence="8">tRNA threonylcarbamoyladenosine biosynthesis protein TsaD</fullName>
    </alternativeName>
</protein>
<keyword evidence="5 8" id="KW-0408">Iron</keyword>
<feature type="binding site" evidence="8">
    <location>
        <position position="273"/>
    </location>
    <ligand>
        <name>substrate</name>
    </ligand>
</feature>
<name>D3FBQ4_CONWI</name>
<gene>
    <name evidence="8" type="primary">tsaD</name>
    <name evidence="10" type="ordered locus">Cwoe_2900</name>
</gene>
<comment type="function">
    <text evidence="8">Required for the formation of a threonylcarbamoyl group on adenosine at position 37 (t(6)A37) in tRNAs that read codons beginning with adenine. Is involved in the transfer of the threonylcarbamoyl moiety of threonylcarbamoyl-AMP (TC-AMP) to the N6 group of A37, together with TsaE and TsaB. TsaD likely plays a direct catalytic role in this reaction.</text>
</comment>
<evidence type="ECO:0000256" key="6">
    <source>
        <dbReference type="ARBA" id="ARBA00023315"/>
    </source>
</evidence>
<dbReference type="InterPro" id="IPR043129">
    <property type="entry name" value="ATPase_NBD"/>
</dbReference>
<comment type="similarity">
    <text evidence="8">Belongs to the KAE1 / TsaD family.</text>
</comment>
<dbReference type="GO" id="GO:0061711">
    <property type="term" value="F:tRNA N(6)-L-threonylcarbamoyladenine synthase activity"/>
    <property type="evidence" value="ECO:0007669"/>
    <property type="project" value="UniProtKB-EC"/>
</dbReference>
<reference evidence="11" key="2">
    <citation type="submission" date="2010-01" db="EMBL/GenBank/DDBJ databases">
        <title>The complete genome of Conexibacter woesei DSM 14684.</title>
        <authorList>
            <consortium name="US DOE Joint Genome Institute (JGI-PGF)"/>
            <person name="Lucas S."/>
            <person name="Copeland A."/>
            <person name="Lapidus A."/>
            <person name="Glavina del Rio T."/>
            <person name="Dalin E."/>
            <person name="Tice H."/>
            <person name="Bruce D."/>
            <person name="Goodwin L."/>
            <person name="Pitluck S."/>
            <person name="Kyrpides N."/>
            <person name="Mavromatis K."/>
            <person name="Ivanova N."/>
            <person name="Mikhailova N."/>
            <person name="Chertkov O."/>
            <person name="Brettin T."/>
            <person name="Detter J.C."/>
            <person name="Han C."/>
            <person name="Larimer F."/>
            <person name="Land M."/>
            <person name="Hauser L."/>
            <person name="Markowitz V."/>
            <person name="Cheng J.-F."/>
            <person name="Hugenholtz P."/>
            <person name="Woyke T."/>
            <person name="Wu D."/>
            <person name="Pukall R."/>
            <person name="Steenblock K."/>
            <person name="Schneider S."/>
            <person name="Klenk H.-P."/>
            <person name="Eisen J.A."/>
        </authorList>
    </citation>
    <scope>NUCLEOTIDE SEQUENCE [LARGE SCALE GENOMIC DNA]</scope>
    <source>
        <strain evidence="11">DSM 14684 / CIP 108061 / JCM 11494 / NBRC 100937 / ID131577</strain>
    </source>
</reference>
<evidence type="ECO:0000256" key="1">
    <source>
        <dbReference type="ARBA" id="ARBA00022490"/>
    </source>
</evidence>
<keyword evidence="3 8" id="KW-0819">tRNA processing</keyword>
<feature type="binding site" evidence="8">
    <location>
        <position position="180"/>
    </location>
    <ligand>
        <name>substrate</name>
    </ligand>
</feature>
<feature type="binding site" evidence="8">
    <location>
        <position position="114"/>
    </location>
    <ligand>
        <name>Fe cation</name>
        <dbReference type="ChEBI" id="CHEBI:24875"/>
    </ligand>
</feature>
<dbReference type="eggNOG" id="COG0533">
    <property type="taxonomic scope" value="Bacteria"/>
</dbReference>
<dbReference type="SUPFAM" id="SSF53067">
    <property type="entry name" value="Actin-like ATPase domain"/>
    <property type="match status" value="1"/>
</dbReference>
<comment type="cofactor">
    <cofactor evidence="8">
        <name>Fe(2+)</name>
        <dbReference type="ChEBI" id="CHEBI:29033"/>
    </cofactor>
    <text evidence="8">Binds 1 Fe(2+) ion per subunit.</text>
</comment>
<dbReference type="InterPro" id="IPR017861">
    <property type="entry name" value="KAE1/TsaD"/>
</dbReference>
<keyword evidence="1 8" id="KW-0963">Cytoplasm</keyword>
<dbReference type="GO" id="GO:0005737">
    <property type="term" value="C:cytoplasm"/>
    <property type="evidence" value="ECO:0007669"/>
    <property type="project" value="UniProtKB-SubCell"/>
</dbReference>
<dbReference type="PROSITE" id="PS01016">
    <property type="entry name" value="GLYCOPROTEASE"/>
    <property type="match status" value="1"/>
</dbReference>
<feature type="binding site" evidence="8">
    <location>
        <position position="297"/>
    </location>
    <ligand>
        <name>Fe cation</name>
        <dbReference type="ChEBI" id="CHEBI:24875"/>
    </ligand>
</feature>
<keyword evidence="4 8" id="KW-0479">Metal-binding</keyword>
<comment type="subcellular location">
    <subcellularLocation>
        <location evidence="8">Cytoplasm</location>
    </subcellularLocation>
</comment>
<feature type="binding site" evidence="8">
    <location>
        <position position="167"/>
    </location>
    <ligand>
        <name>substrate</name>
    </ligand>
</feature>
<dbReference type="CDD" id="cd24133">
    <property type="entry name" value="ASKHA_NBD_TsaD_bac"/>
    <property type="match status" value="1"/>
</dbReference>
<evidence type="ECO:0000313" key="11">
    <source>
        <dbReference type="Proteomes" id="UP000008229"/>
    </source>
</evidence>
<accession>D3FBQ4</accession>
<dbReference type="PANTHER" id="PTHR11735">
    <property type="entry name" value="TRNA N6-ADENOSINE THREONYLCARBAMOYLTRANSFERASE"/>
    <property type="match status" value="1"/>
</dbReference>
<dbReference type="InterPro" id="IPR017860">
    <property type="entry name" value="Peptidase_M22_CS"/>
</dbReference>
<evidence type="ECO:0000256" key="7">
    <source>
        <dbReference type="ARBA" id="ARBA00048117"/>
    </source>
</evidence>
<comment type="caution">
    <text evidence="8">Lacks conserved residue(s) required for the propagation of feature annotation.</text>
</comment>
<dbReference type="InterPro" id="IPR000905">
    <property type="entry name" value="Gcp-like_dom"/>
</dbReference>
<dbReference type="STRING" id="469383.Cwoe_2900"/>
<evidence type="ECO:0000256" key="8">
    <source>
        <dbReference type="HAMAP-Rule" id="MF_01445"/>
    </source>
</evidence>
<proteinExistence type="inferred from homology"/>
<feature type="domain" description="Gcp-like" evidence="9">
    <location>
        <begin position="23"/>
        <end position="303"/>
    </location>
</feature>
<feature type="binding site" evidence="8">
    <location>
        <begin position="133"/>
        <end position="137"/>
    </location>
    <ligand>
        <name>substrate</name>
    </ligand>
</feature>
<dbReference type="InterPro" id="IPR022450">
    <property type="entry name" value="TsaD"/>
</dbReference>
<reference evidence="10 11" key="1">
    <citation type="journal article" date="2010" name="Stand. Genomic Sci.">
        <title>Complete genome sequence of Conexibacter woesei type strain (ID131577).</title>
        <authorList>
            <person name="Pukall R."/>
            <person name="Lapidus A."/>
            <person name="Glavina Del Rio T."/>
            <person name="Copeland A."/>
            <person name="Tice H."/>
            <person name="Cheng J.-F."/>
            <person name="Lucas S."/>
            <person name="Chen F."/>
            <person name="Nolan M."/>
            <person name="Bruce D."/>
            <person name="Goodwin L."/>
            <person name="Pitluck S."/>
            <person name="Mavromatis K."/>
            <person name="Ivanova N."/>
            <person name="Ovchinnikova G."/>
            <person name="Pati A."/>
            <person name="Chen A."/>
            <person name="Palaniappan K."/>
            <person name="Land M."/>
            <person name="Hauser L."/>
            <person name="Chang Y.-J."/>
            <person name="Jeffries C.D."/>
            <person name="Chain P."/>
            <person name="Meincke L."/>
            <person name="Sims D."/>
            <person name="Brettin T."/>
            <person name="Detter J.C."/>
            <person name="Rohde M."/>
            <person name="Goeker M."/>
            <person name="Bristow J."/>
            <person name="Eisen J.A."/>
            <person name="Markowitz V."/>
            <person name="Kyrpides N.C."/>
            <person name="Klenk H.-P."/>
            <person name="Hugenholtz P."/>
        </authorList>
    </citation>
    <scope>NUCLEOTIDE SEQUENCE [LARGE SCALE GENOMIC DNA]</scope>
    <source>
        <strain evidence="11">DSM 14684 / CIP 108061 / JCM 11494 / NBRC 100937 / ID131577</strain>
    </source>
</reference>
<dbReference type="GO" id="GO:0006508">
    <property type="term" value="P:proteolysis"/>
    <property type="evidence" value="ECO:0007669"/>
    <property type="project" value="UniProtKB-KW"/>
</dbReference>
<comment type="catalytic activity">
    <reaction evidence="7 8">
        <text>L-threonylcarbamoyladenylate + adenosine(37) in tRNA = N(6)-L-threonylcarbamoyladenosine(37) in tRNA + AMP + H(+)</text>
        <dbReference type="Rhea" id="RHEA:37059"/>
        <dbReference type="Rhea" id="RHEA-COMP:10162"/>
        <dbReference type="Rhea" id="RHEA-COMP:10163"/>
        <dbReference type="ChEBI" id="CHEBI:15378"/>
        <dbReference type="ChEBI" id="CHEBI:73682"/>
        <dbReference type="ChEBI" id="CHEBI:74411"/>
        <dbReference type="ChEBI" id="CHEBI:74418"/>
        <dbReference type="ChEBI" id="CHEBI:456215"/>
        <dbReference type="EC" id="2.3.1.234"/>
    </reaction>
</comment>
<dbReference type="NCBIfam" id="TIGR03723">
    <property type="entry name" value="T6A_TsaD_YgjD"/>
    <property type="match status" value="1"/>
</dbReference>
<dbReference type="KEGG" id="cwo:Cwoe_2900"/>
<dbReference type="HOGENOM" id="CLU_023208_0_2_11"/>
<dbReference type="Proteomes" id="UP000008229">
    <property type="component" value="Chromosome"/>
</dbReference>